<dbReference type="Proteomes" id="UP001519289">
    <property type="component" value="Unassembled WGS sequence"/>
</dbReference>
<dbReference type="Gene3D" id="3.40.50.1820">
    <property type="entry name" value="alpha/beta hydrolase"/>
    <property type="match status" value="1"/>
</dbReference>
<dbReference type="InterPro" id="IPR029058">
    <property type="entry name" value="AB_hydrolase_fold"/>
</dbReference>
<feature type="domain" description="Acetyl xylan esterase" evidence="1">
    <location>
        <begin position="20"/>
        <end position="294"/>
    </location>
</feature>
<dbReference type="PANTHER" id="PTHR40111:SF1">
    <property type="entry name" value="CEPHALOSPORIN-C DEACETYLASE"/>
    <property type="match status" value="1"/>
</dbReference>
<proteinExistence type="predicted"/>
<dbReference type="InterPro" id="IPR008391">
    <property type="entry name" value="AXE1_dom"/>
</dbReference>
<organism evidence="2 3">
    <name type="scientific">Symbiobacterium terraclitae</name>
    <dbReference type="NCBI Taxonomy" id="557451"/>
    <lineage>
        <taxon>Bacteria</taxon>
        <taxon>Bacillati</taxon>
        <taxon>Bacillota</taxon>
        <taxon>Clostridia</taxon>
        <taxon>Eubacteriales</taxon>
        <taxon>Symbiobacteriaceae</taxon>
        <taxon>Symbiobacterium</taxon>
    </lineage>
</organism>
<dbReference type="SUPFAM" id="SSF53474">
    <property type="entry name" value="alpha/beta-Hydrolases"/>
    <property type="match status" value="1"/>
</dbReference>
<evidence type="ECO:0000259" key="1">
    <source>
        <dbReference type="Pfam" id="PF05448"/>
    </source>
</evidence>
<accession>A0ABS4JVR1</accession>
<sequence length="344" mass="37484">MRTAPQSPHEVLPQDHERVRAVRVKPDPPADLAAFWGEVLAELAATPPDLELRVLDPDAGRGEWYATSLGGRRIGGTFTAPPGPWRARPQWIRGHGYGFPQGSDPFAVEGDPEWIAVTVDVRGYGRSRTEGDPGIPGWAVHGIADRRGYILRGAVADWIRCVEVARALPGADSDLTLLTGGSMAGGLALLAAPWVDNLLGVVASVPTFGAYRLRERLVKRGSGAEVNRRLAEAPPAERSALVENLRYYDVVNIAPLIRVPALIGLGVLDDVVPGETVAAIYHALGSPAKRLLSYPCSHSTHPLDRLWDGFAREARTWGRLLVEQRRKMTLRRTKRDGRDPDHAS</sequence>
<dbReference type="PANTHER" id="PTHR40111">
    <property type="entry name" value="CEPHALOSPORIN-C DEACETYLASE"/>
    <property type="match status" value="1"/>
</dbReference>
<comment type="caution">
    <text evidence="2">The sequence shown here is derived from an EMBL/GenBank/DDBJ whole genome shotgun (WGS) entry which is preliminary data.</text>
</comment>
<dbReference type="InterPro" id="IPR039069">
    <property type="entry name" value="CE7"/>
</dbReference>
<name>A0ABS4JVR1_9FIRM</name>
<dbReference type="EMBL" id="JAGGLG010000031">
    <property type="protein sequence ID" value="MBP2019610.1"/>
    <property type="molecule type" value="Genomic_DNA"/>
</dbReference>
<keyword evidence="3" id="KW-1185">Reference proteome</keyword>
<dbReference type="Pfam" id="PF05448">
    <property type="entry name" value="AXE1"/>
    <property type="match status" value="1"/>
</dbReference>
<gene>
    <name evidence="2" type="ORF">J2Z79_003052</name>
</gene>
<evidence type="ECO:0000313" key="3">
    <source>
        <dbReference type="Proteomes" id="UP001519289"/>
    </source>
</evidence>
<dbReference type="RefSeq" id="WP_209467713.1">
    <property type="nucleotide sequence ID" value="NZ_JAGGLG010000031.1"/>
</dbReference>
<evidence type="ECO:0000313" key="2">
    <source>
        <dbReference type="EMBL" id="MBP2019610.1"/>
    </source>
</evidence>
<reference evidence="2 3" key="1">
    <citation type="submission" date="2021-03" db="EMBL/GenBank/DDBJ databases">
        <title>Genomic Encyclopedia of Type Strains, Phase IV (KMG-IV): sequencing the most valuable type-strain genomes for metagenomic binning, comparative biology and taxonomic classification.</title>
        <authorList>
            <person name="Goeker M."/>
        </authorList>
    </citation>
    <scope>NUCLEOTIDE SEQUENCE [LARGE SCALE GENOMIC DNA]</scope>
    <source>
        <strain evidence="2 3">DSM 27138</strain>
    </source>
</reference>
<protein>
    <submittedName>
        <fullName evidence="2">Cephalosporin-C deacetylase-like acetyl esterase</fullName>
    </submittedName>
</protein>